<dbReference type="AlphaFoldDB" id="A0AAU8Q2Z7"/>
<comment type="subunit">
    <text evidence="8">Monomer.</text>
</comment>
<proteinExistence type="inferred from homology"/>
<comment type="subcellular location">
    <subcellularLocation>
        <location evidence="8">Cytoplasm</location>
    </subcellularLocation>
</comment>
<evidence type="ECO:0000256" key="7">
    <source>
        <dbReference type="ARBA" id="ARBA00022840"/>
    </source>
</evidence>
<evidence type="ECO:0000256" key="1">
    <source>
        <dbReference type="ARBA" id="ARBA00000642"/>
    </source>
</evidence>
<dbReference type="FunFam" id="3.40.50.1260:FF:000007">
    <property type="entry name" value="Phosphoglycerate kinase"/>
    <property type="match status" value="1"/>
</dbReference>
<evidence type="ECO:0000256" key="6">
    <source>
        <dbReference type="ARBA" id="ARBA00022777"/>
    </source>
</evidence>
<reference evidence="12" key="1">
    <citation type="journal article" date="2012" name="PLoS Negl. Trop. Dis.">
        <title>Whole genome sequences of three Treponema pallidum ssp. pertenue strains: yaws and syphilis treponemes differ in less than 0.2% of the genome sequence.</title>
        <authorList>
            <person name="Cejkova D."/>
            <person name="Zobanikova M."/>
            <person name="Chen L."/>
            <person name="Pospisilova P."/>
            <person name="Strouhal M."/>
            <person name="Qin X."/>
            <person name="Mikalova L."/>
            <person name="Norris S.J."/>
            <person name="Muzny D.M."/>
            <person name="Gibbs R.A."/>
            <person name="Fulton L.L."/>
            <person name="Sodergren E."/>
            <person name="Weinstock G.M."/>
            <person name="Smajs D."/>
        </authorList>
    </citation>
    <scope>NUCLEOTIDE SEQUENCE [LARGE SCALE GENOMIC DNA]</scope>
    <source>
        <strain evidence="12">Gauthier</strain>
    </source>
</reference>
<sequence length="419" mass="44944">MMLRTCKDVTMRGERVVVRVDFNVPMRDGMVQDDTRVTAAVPTLRYIIEQGPRHVVLISHLGDPTRDADKAEGNAKKDGCPFDRHAFINGKHRLKPVADCLAKKLGVPVHFAPSCVGQREFIEGLPDGSVVLLENVRFHPEETSGDAKVQEQFARELAQYGDIFVNDAFGTAHREHASTVVLPRLMRRRVAGLLIEREVRYLEPMVCNPKVPMVAVVGGAKVSSKIAVLESLLRTSTALIIGGGMAYTFLKAQGVGVGTSLVEDDFIDTARMLLQKAQSGGVSVVLPVDHVCASTFCADAQPVAVDDVHIPMHLMGMDVGPRTLEQYRAHLKGVSSVLWNGPVGVFEFDAFAHGTRVLAQLIAEATDAGATSVVGGGDSIAAVSKFGLASRMSHVSTGGGASLKLFEGKVLPGISCLET</sequence>
<dbReference type="GO" id="GO:0043531">
    <property type="term" value="F:ADP binding"/>
    <property type="evidence" value="ECO:0007669"/>
    <property type="project" value="TreeGrafter"/>
</dbReference>
<dbReference type="SUPFAM" id="SSF53748">
    <property type="entry name" value="Phosphoglycerate kinase"/>
    <property type="match status" value="1"/>
</dbReference>
<evidence type="ECO:0000256" key="9">
    <source>
        <dbReference type="PIRSR" id="PIRSR000724-2"/>
    </source>
</evidence>
<evidence type="ECO:0000313" key="12">
    <source>
        <dbReference type="Proteomes" id="UP000008192"/>
    </source>
</evidence>
<feature type="binding site" evidence="8">
    <location>
        <begin position="60"/>
        <end position="63"/>
    </location>
    <ligand>
        <name>substrate</name>
    </ligand>
</feature>
<comment type="catalytic activity">
    <reaction evidence="1 8 10">
        <text>(2R)-3-phosphoglycerate + ATP = (2R)-3-phospho-glyceroyl phosphate + ADP</text>
        <dbReference type="Rhea" id="RHEA:14801"/>
        <dbReference type="ChEBI" id="CHEBI:30616"/>
        <dbReference type="ChEBI" id="CHEBI:57604"/>
        <dbReference type="ChEBI" id="CHEBI:58272"/>
        <dbReference type="ChEBI" id="CHEBI:456216"/>
        <dbReference type="EC" id="2.7.2.3"/>
    </reaction>
</comment>
<protein>
    <recommendedName>
        <fullName evidence="3 8">Phosphoglycerate kinase</fullName>
        <ecNumber evidence="3 8">2.7.2.3</ecNumber>
    </recommendedName>
</protein>
<keyword evidence="4 8" id="KW-0808">Transferase</keyword>
<feature type="binding site" evidence="8">
    <location>
        <position position="137"/>
    </location>
    <ligand>
        <name>substrate</name>
    </ligand>
</feature>
<organism evidence="11 12">
    <name type="scientific">Treponema pallidum subsp. pertenue (strain Gauthier)</name>
    <dbReference type="NCBI Taxonomy" id="491080"/>
    <lineage>
        <taxon>Bacteria</taxon>
        <taxon>Pseudomonadati</taxon>
        <taxon>Spirochaetota</taxon>
        <taxon>Spirochaetia</taxon>
        <taxon>Spirochaetales</taxon>
        <taxon>Treponemataceae</taxon>
        <taxon>Treponema</taxon>
    </lineage>
</organism>
<keyword evidence="8" id="KW-0324">Glycolysis</keyword>
<feature type="binding site" evidence="8">
    <location>
        <position position="36"/>
    </location>
    <ligand>
        <name>substrate</name>
    </ligand>
</feature>
<dbReference type="PROSITE" id="PS00111">
    <property type="entry name" value="PGLYCERATE_KINASE"/>
    <property type="match status" value="1"/>
</dbReference>
<dbReference type="Gene3D" id="3.40.50.1260">
    <property type="entry name" value="Phosphoglycerate kinase, N-terminal domain"/>
    <property type="match status" value="2"/>
</dbReference>
<comment type="pathway">
    <text evidence="8">Carbohydrate degradation; glycolysis; pyruvate from D-glyceraldehyde 3-phosphate: step 2/5.</text>
</comment>
<evidence type="ECO:0000256" key="5">
    <source>
        <dbReference type="ARBA" id="ARBA00022741"/>
    </source>
</evidence>
<dbReference type="EMBL" id="CP002376">
    <property type="protein sequence ID" value="AEZ59798.1"/>
    <property type="molecule type" value="Genomic_DNA"/>
</dbReference>
<feature type="binding site" evidence="8">
    <location>
        <begin position="21"/>
        <end position="23"/>
    </location>
    <ligand>
        <name>substrate</name>
    </ligand>
</feature>
<feature type="binding site" evidence="8 9">
    <location>
        <position position="316"/>
    </location>
    <ligand>
        <name>ATP</name>
        <dbReference type="ChEBI" id="CHEBI:30616"/>
    </ligand>
</feature>
<dbReference type="InterPro" id="IPR001576">
    <property type="entry name" value="Phosphoglycerate_kinase"/>
</dbReference>
<evidence type="ECO:0000256" key="4">
    <source>
        <dbReference type="ARBA" id="ARBA00022679"/>
    </source>
</evidence>
<feature type="binding site" evidence="8">
    <location>
        <position position="174"/>
    </location>
    <ligand>
        <name>substrate</name>
    </ligand>
</feature>
<dbReference type="PRINTS" id="PR00477">
    <property type="entry name" value="PHGLYCKINASE"/>
</dbReference>
<dbReference type="GO" id="GO:0005829">
    <property type="term" value="C:cytosol"/>
    <property type="evidence" value="ECO:0007669"/>
    <property type="project" value="TreeGrafter"/>
</dbReference>
<dbReference type="InterPro" id="IPR036043">
    <property type="entry name" value="Phosphoglycerate_kinase_sf"/>
</dbReference>
<dbReference type="GO" id="GO:0004618">
    <property type="term" value="F:phosphoglycerate kinase activity"/>
    <property type="evidence" value="ECO:0007669"/>
    <property type="project" value="UniProtKB-UniRule"/>
</dbReference>
<feature type="binding site" evidence="8 9">
    <location>
        <begin position="376"/>
        <end position="379"/>
    </location>
    <ligand>
        <name>ATP</name>
        <dbReference type="ChEBI" id="CHEBI:30616"/>
    </ligand>
</feature>
<dbReference type="EC" id="2.7.2.3" evidence="3 8"/>
<comment type="similarity">
    <text evidence="2 8 10">Belongs to the phosphoglycerate kinase family.</text>
</comment>
<evidence type="ECO:0000256" key="3">
    <source>
        <dbReference type="ARBA" id="ARBA00013061"/>
    </source>
</evidence>
<name>A0AAU8Q2Z7_TREPG</name>
<dbReference type="KEGG" id="tpg:TPEGAU_0538"/>
<accession>A0AAU8Q2Z7</accession>
<keyword evidence="6 8" id="KW-0418">Kinase</keyword>
<gene>
    <name evidence="8 11" type="primary">pgk</name>
    <name evidence="11" type="ordered locus">TPEGAU_0538</name>
</gene>
<dbReference type="PANTHER" id="PTHR11406">
    <property type="entry name" value="PHOSPHOGLYCERATE KINASE"/>
    <property type="match status" value="1"/>
</dbReference>
<dbReference type="Proteomes" id="UP000008192">
    <property type="component" value="Chromosome"/>
</dbReference>
<dbReference type="PANTHER" id="PTHR11406:SF23">
    <property type="entry name" value="PHOSPHOGLYCERATE KINASE 1, CHLOROPLASTIC-RELATED"/>
    <property type="match status" value="1"/>
</dbReference>
<evidence type="ECO:0000256" key="8">
    <source>
        <dbReference type="HAMAP-Rule" id="MF_00145"/>
    </source>
</evidence>
<evidence type="ECO:0000313" key="11">
    <source>
        <dbReference type="EMBL" id="AEZ59798.1"/>
    </source>
</evidence>
<dbReference type="InterPro" id="IPR015824">
    <property type="entry name" value="Phosphoglycerate_kinase_N"/>
</dbReference>
<dbReference type="GO" id="GO:0006096">
    <property type="term" value="P:glycolytic process"/>
    <property type="evidence" value="ECO:0007669"/>
    <property type="project" value="UniProtKB-UniRule"/>
</dbReference>
<dbReference type="GeneID" id="93876307"/>
<dbReference type="GO" id="GO:0005524">
    <property type="term" value="F:ATP binding"/>
    <property type="evidence" value="ECO:0007669"/>
    <property type="project" value="UniProtKB-KW"/>
</dbReference>
<dbReference type="CDD" id="cd00318">
    <property type="entry name" value="Phosphoglycerate_kinase"/>
    <property type="match status" value="1"/>
</dbReference>
<feature type="binding site" evidence="8 9">
    <location>
        <position position="225"/>
    </location>
    <ligand>
        <name>ATP</name>
        <dbReference type="ChEBI" id="CHEBI:30616"/>
    </ligand>
</feature>
<keyword evidence="7 8" id="KW-0067">ATP-binding</keyword>
<dbReference type="SMR" id="A0AAU8Q2Z7"/>
<dbReference type="InterPro" id="IPR015911">
    <property type="entry name" value="Phosphoglycerate_kinase_CS"/>
</dbReference>
<feature type="binding site" evidence="8 9">
    <location>
        <position position="347"/>
    </location>
    <ligand>
        <name>ATP</name>
        <dbReference type="ChEBI" id="CHEBI:30616"/>
    </ligand>
</feature>
<dbReference type="HAMAP" id="MF_00145">
    <property type="entry name" value="Phosphoglyc_kinase"/>
    <property type="match status" value="1"/>
</dbReference>
<dbReference type="GO" id="GO:0006094">
    <property type="term" value="P:gluconeogenesis"/>
    <property type="evidence" value="ECO:0007669"/>
    <property type="project" value="TreeGrafter"/>
</dbReference>
<keyword evidence="8" id="KW-0963">Cytoplasm</keyword>
<evidence type="ECO:0000256" key="10">
    <source>
        <dbReference type="RuleBase" id="RU000532"/>
    </source>
</evidence>
<dbReference type="PIRSF" id="PIRSF000724">
    <property type="entry name" value="Pgk"/>
    <property type="match status" value="1"/>
</dbReference>
<dbReference type="Pfam" id="PF00162">
    <property type="entry name" value="PGK"/>
    <property type="match status" value="1"/>
</dbReference>
<evidence type="ECO:0000256" key="2">
    <source>
        <dbReference type="ARBA" id="ARBA00008982"/>
    </source>
</evidence>
<keyword evidence="5 8" id="KW-0547">Nucleotide-binding</keyword>
<dbReference type="RefSeq" id="WP_010881985.1">
    <property type="nucleotide sequence ID" value="NC_016843.1"/>
</dbReference>